<dbReference type="FunFam" id="2.60.40.10:FF:000028">
    <property type="entry name" value="Neuronal cell adhesion molecule"/>
    <property type="match status" value="1"/>
</dbReference>
<dbReference type="InterPro" id="IPR013098">
    <property type="entry name" value="Ig_I-set"/>
</dbReference>
<dbReference type="PROSITE" id="PS50835">
    <property type="entry name" value="IG_LIKE"/>
    <property type="match status" value="5"/>
</dbReference>
<dbReference type="FunFam" id="2.60.40.10:FF:000333">
    <property type="entry name" value="Down syndrome cell adhesion molecule"/>
    <property type="match status" value="2"/>
</dbReference>
<dbReference type="RefSeq" id="XP_022655317.1">
    <property type="nucleotide sequence ID" value="XM_022799582.1"/>
</dbReference>
<feature type="domain" description="Fibronectin type-III" evidence="6">
    <location>
        <begin position="538"/>
        <end position="632"/>
    </location>
</feature>
<dbReference type="InterPro" id="IPR036116">
    <property type="entry name" value="FN3_sf"/>
</dbReference>
<evidence type="ECO:0000313" key="7">
    <source>
        <dbReference type="EnsemblMetazoa" id="XP_022655317"/>
    </source>
</evidence>
<dbReference type="CDD" id="cd00063">
    <property type="entry name" value="FN3"/>
    <property type="match status" value="3"/>
</dbReference>
<dbReference type="GeneID" id="111247967"/>
<dbReference type="FunFam" id="2.60.40.10:FF:000719">
    <property type="entry name" value="nephrin isoform X1"/>
    <property type="match status" value="1"/>
</dbReference>
<dbReference type="PROSITE" id="PS50853">
    <property type="entry name" value="FN3"/>
    <property type="match status" value="3"/>
</dbReference>
<keyword evidence="2" id="KW-1015">Disulfide bond</keyword>
<feature type="transmembrane region" description="Helical" evidence="4">
    <location>
        <begin position="851"/>
        <end position="874"/>
    </location>
</feature>
<name>A0A7M7ME47_VARDE</name>
<keyword evidence="8" id="KW-1185">Reference proteome</keyword>
<dbReference type="EnsemblMetazoa" id="XM_022799582">
    <property type="protein sequence ID" value="XP_022655317"/>
    <property type="gene ID" value="LOC111247967"/>
</dbReference>
<dbReference type="InParanoid" id="A0A7M7ME47"/>
<dbReference type="PANTHER" id="PTHR44170">
    <property type="entry name" value="PROTEIN SIDEKICK"/>
    <property type="match status" value="1"/>
</dbReference>
<evidence type="ECO:0000256" key="1">
    <source>
        <dbReference type="ARBA" id="ARBA00022737"/>
    </source>
</evidence>
<dbReference type="Gene3D" id="2.60.40.10">
    <property type="entry name" value="Immunoglobulins"/>
    <property type="match status" value="8"/>
</dbReference>
<accession>A0A7M7ME47</accession>
<evidence type="ECO:0000313" key="8">
    <source>
        <dbReference type="Proteomes" id="UP000594260"/>
    </source>
</evidence>
<feature type="domain" description="Ig-like" evidence="5">
    <location>
        <begin position="436"/>
        <end position="531"/>
    </location>
</feature>
<feature type="domain" description="Ig-like" evidence="5">
    <location>
        <begin position="166"/>
        <end position="249"/>
    </location>
</feature>
<feature type="domain" description="Ig-like" evidence="5">
    <location>
        <begin position="71"/>
        <end position="157"/>
    </location>
</feature>
<dbReference type="InterPro" id="IPR013783">
    <property type="entry name" value="Ig-like_fold"/>
</dbReference>
<keyword evidence="1" id="KW-0677">Repeat</keyword>
<dbReference type="SMART" id="SM00408">
    <property type="entry name" value="IGc2"/>
    <property type="match status" value="5"/>
</dbReference>
<dbReference type="GO" id="GO:0009653">
    <property type="term" value="P:anatomical structure morphogenesis"/>
    <property type="evidence" value="ECO:0007669"/>
    <property type="project" value="UniProtKB-ARBA"/>
</dbReference>
<proteinExistence type="predicted"/>
<protein>
    <submittedName>
        <fullName evidence="7">Uncharacterized protein</fullName>
    </submittedName>
</protein>
<feature type="region of interest" description="Disordered" evidence="3">
    <location>
        <begin position="952"/>
        <end position="985"/>
    </location>
</feature>
<dbReference type="OrthoDB" id="5982258at2759"/>
<evidence type="ECO:0000256" key="2">
    <source>
        <dbReference type="ARBA" id="ARBA00023157"/>
    </source>
</evidence>
<dbReference type="PANTHER" id="PTHR44170:SF54">
    <property type="entry name" value="FI24025P1"/>
    <property type="match status" value="1"/>
</dbReference>
<keyword evidence="4" id="KW-0472">Membrane</keyword>
<dbReference type="Proteomes" id="UP000594260">
    <property type="component" value="Unplaced"/>
</dbReference>
<keyword evidence="4" id="KW-1133">Transmembrane helix</keyword>
<dbReference type="InterPro" id="IPR003598">
    <property type="entry name" value="Ig_sub2"/>
</dbReference>
<dbReference type="Pfam" id="PF13927">
    <property type="entry name" value="Ig_3"/>
    <property type="match status" value="4"/>
</dbReference>
<dbReference type="GO" id="GO:0030154">
    <property type="term" value="P:cell differentiation"/>
    <property type="evidence" value="ECO:0007669"/>
    <property type="project" value="UniProtKB-ARBA"/>
</dbReference>
<dbReference type="InterPro" id="IPR003961">
    <property type="entry name" value="FN3_dom"/>
</dbReference>
<dbReference type="InterPro" id="IPR007110">
    <property type="entry name" value="Ig-like_dom"/>
</dbReference>
<feature type="domain" description="Fibronectin type-III" evidence="6">
    <location>
        <begin position="637"/>
        <end position="735"/>
    </location>
</feature>
<evidence type="ECO:0000256" key="4">
    <source>
        <dbReference type="SAM" id="Phobius"/>
    </source>
</evidence>
<dbReference type="SUPFAM" id="SSF49265">
    <property type="entry name" value="Fibronectin type III"/>
    <property type="match status" value="2"/>
</dbReference>
<feature type="domain" description="Ig-like" evidence="5">
    <location>
        <begin position="254"/>
        <end position="344"/>
    </location>
</feature>
<evidence type="ECO:0000256" key="3">
    <source>
        <dbReference type="SAM" id="MobiDB-lite"/>
    </source>
</evidence>
<dbReference type="Pfam" id="PF00041">
    <property type="entry name" value="fn3"/>
    <property type="match status" value="3"/>
</dbReference>
<evidence type="ECO:0000259" key="6">
    <source>
        <dbReference type="PROSITE" id="PS50853"/>
    </source>
</evidence>
<organism evidence="7 8">
    <name type="scientific">Varroa destructor</name>
    <name type="common">Honeybee mite</name>
    <dbReference type="NCBI Taxonomy" id="109461"/>
    <lineage>
        <taxon>Eukaryota</taxon>
        <taxon>Metazoa</taxon>
        <taxon>Ecdysozoa</taxon>
        <taxon>Arthropoda</taxon>
        <taxon>Chelicerata</taxon>
        <taxon>Arachnida</taxon>
        <taxon>Acari</taxon>
        <taxon>Parasitiformes</taxon>
        <taxon>Mesostigmata</taxon>
        <taxon>Gamasina</taxon>
        <taxon>Dermanyssoidea</taxon>
        <taxon>Varroidae</taxon>
        <taxon>Varroa</taxon>
    </lineage>
</organism>
<dbReference type="KEGG" id="vde:111247967"/>
<feature type="domain" description="Ig-like" evidence="5">
    <location>
        <begin position="349"/>
        <end position="432"/>
    </location>
</feature>
<keyword evidence="4" id="KW-0812">Transmembrane</keyword>
<reference evidence="7" key="1">
    <citation type="submission" date="2021-01" db="UniProtKB">
        <authorList>
            <consortium name="EnsemblMetazoa"/>
        </authorList>
    </citation>
    <scope>IDENTIFICATION</scope>
</reference>
<dbReference type="AlphaFoldDB" id="A0A7M7ME47"/>
<dbReference type="GO" id="GO:0098609">
    <property type="term" value="P:cell-cell adhesion"/>
    <property type="evidence" value="ECO:0007669"/>
    <property type="project" value="TreeGrafter"/>
</dbReference>
<dbReference type="GO" id="GO:0016020">
    <property type="term" value="C:membrane"/>
    <property type="evidence" value="ECO:0007669"/>
    <property type="project" value="UniProtKB-SubCell"/>
</dbReference>
<dbReference type="SUPFAM" id="SSF48726">
    <property type="entry name" value="Immunoglobulin"/>
    <property type="match status" value="5"/>
</dbReference>
<sequence>MVDGLSSFMNSFQSVPRGRATSAAFNMESLALNVNAIGVAFNMWLNMDSLVSRFVSVILCVVTTTSAQVAPEIAPHRSLNDLSEGKRLSLICLATSGTPPISFSWSKDSAPIGNLFGVKIVHIDDFQYQLQIDKLTIEHVGNYSCNAKNIYGSDHITIPVIMKFAPQWVSINHETPIGGVAGESVQVDCRAIGHPQPTIRILRESTVIPDDQVVNGLLTIALVTSRDKGDYQCEAVNSLGKLLKTVTVSLSVPPQIAPFKVLEDLSEGKRVSLICSVTSGSPPISFSWSKGGRPVGPLTGIKIIHFDEFQDQLQIEKLRSEHVGNYTCNAKNSFGTDQMSVAVALKFKPFWRTEERRRILAVTGEKVQVDCRAVGHPEPTVKIFKGIMEINDPQLNVNGLLTIDPVSFADRGEYQCEASNSLGRISSSFTLILSVPARFKEKTSVVTSRRSETTTLKCYAVGDHPISVVWSKGNVKLDKRTSSRYQIIESITTDGLSSELRIRETDRADSALYSCHTENKFGNDDRKVKLVVKDVPGAPQDVRVKDIWSRSVSVYWTPSYDGNSPISKYIVNYWKQHGVSNRPQEFGVPSAQHFTLVRDLQPGTQYVLNVLAENSIGKSEGSRTVTFTTNDEEPEAPPLDVNALTQGPTTVLVSWKAPQKDTWNGDIEGYYIGFKPKNSNGSTSYKKVEQKNNITHEYILQGLNKGTEYEITVQAYNHAGSGPISPQRLVMTRPGEDSPDVPRLFVDAVTMDSIKVHWQLRTGGQILNYTVHHRQADGGAWLENVIVNSTDNSYALTGLRSGTTYEIFLTASNGAMKGDPSQILKIQTLRSPDILVEIFESDGDLPIYMNMYLTVPAAALALAIIVIVVSSCICCRQMKNVQQPVPPQGEMALYGTMVPQRYMDAAGNEVTVTYGTVPPVDPGAIQLQAQTVQMQTAGTATVVPTIANANTTGTWSRKEAPKNRPLPVPSEASDKATGHLYDSAQ</sequence>
<dbReference type="InterPro" id="IPR003599">
    <property type="entry name" value="Ig_sub"/>
</dbReference>
<feature type="domain" description="Fibronectin type-III" evidence="6">
    <location>
        <begin position="738"/>
        <end position="831"/>
    </location>
</feature>
<evidence type="ECO:0000259" key="5">
    <source>
        <dbReference type="PROSITE" id="PS50835"/>
    </source>
</evidence>
<dbReference type="Pfam" id="PF07679">
    <property type="entry name" value="I-set"/>
    <property type="match status" value="1"/>
</dbReference>
<dbReference type="SMART" id="SM00409">
    <property type="entry name" value="IG"/>
    <property type="match status" value="5"/>
</dbReference>
<dbReference type="InterPro" id="IPR036179">
    <property type="entry name" value="Ig-like_dom_sf"/>
</dbReference>
<dbReference type="SMART" id="SM00060">
    <property type="entry name" value="FN3"/>
    <property type="match status" value="3"/>
</dbReference>